<sequence>MDRTIVYAGQQPTDTVWLTHERNAMIALGYLAQGVLGTNTIADGLAVTPTLPASMAVQVAPGSIYTVEPVDATGYGSLPVDAVHTVVKQGISLDVQTLTLVPPSTSGQAVNYLIQAQLSEVDDGDAVLPYFNSSNQLIPYTGPNGSGVAQPTSRTCKVAVQAKPGIAATAGSQVTPSPDAGWVGLYAVTVANGASSIVSANVALLPTAPLISVKLPDLPKWVQAGAWQYATDTGTANAMSVTLSPQPSAPPAAFFVRKMGSANTGGMTIMIAGVGTYALLNADGTALASGAMSGNYLAHVAFDGTSYRFINTTTSTSVGSFSGTSGEGINVNGSGVVALNLPSLTDQPNIVAADLIPFYSQGDAHHRVLKYSELMSVIKTGLPSSVLNIRVFTSTQTFTKTSGTKSALVMATAPGGGGGAAAGLDVTASGGGGAGETAFAFIDMTAVTTVPITIGNPGLGGSKSGNASMNGGNGGQVSFGAYAVANGGKGGLRNSTNTIDNAQGGPGGTGGSGLWTVDGGAGQSGGSAASGNGGDSFWGAGAPGLVSPTYNAGTGNGFDGGKYGGGGSGGENNSGAAMTGGNGGPGVVIVMEFS</sequence>
<evidence type="ECO:0000313" key="2">
    <source>
        <dbReference type="EMBL" id="MEW9304570.1"/>
    </source>
</evidence>
<dbReference type="InterPro" id="IPR049304">
    <property type="entry name" value="Gly_rich_dom"/>
</dbReference>
<dbReference type="Pfam" id="PF21722">
    <property type="entry name" value="Gly_rich_2"/>
    <property type="match status" value="1"/>
</dbReference>
<dbReference type="RefSeq" id="WP_367622928.1">
    <property type="nucleotide sequence ID" value="NZ_JBFNQD010000001.1"/>
</dbReference>
<evidence type="ECO:0000313" key="3">
    <source>
        <dbReference type="Proteomes" id="UP001555786"/>
    </source>
</evidence>
<keyword evidence="3" id="KW-1185">Reference proteome</keyword>
<feature type="domain" description="Glycine-rich" evidence="1">
    <location>
        <begin position="394"/>
        <end position="590"/>
    </location>
</feature>
<gene>
    <name evidence="2" type="ORF">ABXS05_03405</name>
</gene>
<name>A0ABV3PG21_9HYPH</name>
<accession>A0ABV3PG21</accession>
<proteinExistence type="predicted"/>
<protein>
    <recommendedName>
        <fullName evidence="1">Glycine-rich domain-containing protein</fullName>
    </recommendedName>
</protein>
<comment type="caution">
    <text evidence="2">The sequence shown here is derived from an EMBL/GenBank/DDBJ whole genome shotgun (WGS) entry which is preliminary data.</text>
</comment>
<evidence type="ECO:0000259" key="1">
    <source>
        <dbReference type="Pfam" id="PF21722"/>
    </source>
</evidence>
<dbReference type="EMBL" id="JBFNQD010000001">
    <property type="protein sequence ID" value="MEW9304570.1"/>
    <property type="molecule type" value="Genomic_DNA"/>
</dbReference>
<dbReference type="Proteomes" id="UP001555786">
    <property type="component" value="Unassembled WGS sequence"/>
</dbReference>
<organism evidence="2 3">
    <name type="scientific">Labrys neptuniae</name>
    <dbReference type="NCBI Taxonomy" id="376174"/>
    <lineage>
        <taxon>Bacteria</taxon>
        <taxon>Pseudomonadati</taxon>
        <taxon>Pseudomonadota</taxon>
        <taxon>Alphaproteobacteria</taxon>
        <taxon>Hyphomicrobiales</taxon>
        <taxon>Xanthobacteraceae</taxon>
        <taxon>Labrys</taxon>
    </lineage>
</organism>
<reference evidence="2 3" key="1">
    <citation type="submission" date="2024-07" db="EMBL/GenBank/DDBJ databases">
        <title>Description of Labrys sedimenti sp. nov., isolated from a diclofenac-degrading enrichment culture.</title>
        <authorList>
            <person name="Tancsics A."/>
            <person name="Csepanyi A."/>
        </authorList>
    </citation>
    <scope>NUCLEOTIDE SEQUENCE [LARGE SCALE GENOMIC DNA]</scope>
    <source>
        <strain evidence="2 3">LMG 23578</strain>
    </source>
</reference>